<proteinExistence type="predicted"/>
<dbReference type="RefSeq" id="WP_344212214.1">
    <property type="nucleotide sequence ID" value="NZ_BAAAOS010000017.1"/>
</dbReference>
<sequence>MTRRSSAPLDLADVYAERLGVEPGEGVRDELQARFEHLSRFLLTGGMSRQGKAGAVSAEAATAYGDLWVLTGFLADARTALTGSEGTR</sequence>
<evidence type="ECO:0000313" key="2">
    <source>
        <dbReference type="Proteomes" id="UP001500393"/>
    </source>
</evidence>
<organism evidence="1 2">
    <name type="scientific">Kribbella sancticallisti</name>
    <dbReference type="NCBI Taxonomy" id="460087"/>
    <lineage>
        <taxon>Bacteria</taxon>
        <taxon>Bacillati</taxon>
        <taxon>Actinomycetota</taxon>
        <taxon>Actinomycetes</taxon>
        <taxon>Propionibacteriales</taxon>
        <taxon>Kribbellaceae</taxon>
        <taxon>Kribbella</taxon>
    </lineage>
</organism>
<accession>A0ABN2D175</accession>
<dbReference type="Proteomes" id="UP001500393">
    <property type="component" value="Unassembled WGS sequence"/>
</dbReference>
<name>A0ABN2D175_9ACTN</name>
<dbReference type="EMBL" id="BAAAOS010000017">
    <property type="protein sequence ID" value="GAA1566742.1"/>
    <property type="molecule type" value="Genomic_DNA"/>
</dbReference>
<reference evidence="1 2" key="1">
    <citation type="journal article" date="2019" name="Int. J. Syst. Evol. Microbiol.">
        <title>The Global Catalogue of Microorganisms (GCM) 10K type strain sequencing project: providing services to taxonomists for standard genome sequencing and annotation.</title>
        <authorList>
            <consortium name="The Broad Institute Genomics Platform"/>
            <consortium name="The Broad Institute Genome Sequencing Center for Infectious Disease"/>
            <person name="Wu L."/>
            <person name="Ma J."/>
        </authorList>
    </citation>
    <scope>NUCLEOTIDE SEQUENCE [LARGE SCALE GENOMIC DNA]</scope>
    <source>
        <strain evidence="1 2">JCM 14969</strain>
    </source>
</reference>
<protein>
    <submittedName>
        <fullName evidence="1">Uncharacterized protein</fullName>
    </submittedName>
</protein>
<keyword evidence="2" id="KW-1185">Reference proteome</keyword>
<comment type="caution">
    <text evidence="1">The sequence shown here is derived from an EMBL/GenBank/DDBJ whole genome shotgun (WGS) entry which is preliminary data.</text>
</comment>
<evidence type="ECO:0000313" key="1">
    <source>
        <dbReference type="EMBL" id="GAA1566742.1"/>
    </source>
</evidence>
<gene>
    <name evidence="1" type="ORF">GCM10009789_20300</name>
</gene>